<feature type="transmembrane region" description="Helical" evidence="6">
    <location>
        <begin position="135"/>
        <end position="156"/>
    </location>
</feature>
<comment type="similarity">
    <text evidence="2">Belongs to the major facilitator superfamily. Sugar transporter (TC 2.A.1.1) family.</text>
</comment>
<evidence type="ECO:0000256" key="4">
    <source>
        <dbReference type="ARBA" id="ARBA00022989"/>
    </source>
</evidence>
<feature type="transmembrane region" description="Helical" evidence="6">
    <location>
        <begin position="105"/>
        <end position="123"/>
    </location>
</feature>
<proteinExistence type="inferred from homology"/>
<dbReference type="InterPro" id="IPR036259">
    <property type="entry name" value="MFS_trans_sf"/>
</dbReference>
<feature type="transmembrane region" description="Helical" evidence="6">
    <location>
        <begin position="41"/>
        <end position="64"/>
    </location>
</feature>
<dbReference type="PROSITE" id="PS50850">
    <property type="entry name" value="MFS"/>
    <property type="match status" value="1"/>
</dbReference>
<evidence type="ECO:0000256" key="3">
    <source>
        <dbReference type="ARBA" id="ARBA00022692"/>
    </source>
</evidence>
<keyword evidence="9" id="KW-1185">Reference proteome</keyword>
<dbReference type="PANTHER" id="PTHR48022:SF2">
    <property type="entry name" value="PLASTIDIC GLUCOSE TRANSPORTER 4"/>
    <property type="match status" value="1"/>
</dbReference>
<evidence type="ECO:0000313" key="8">
    <source>
        <dbReference type="EMBL" id="BCA94105.1"/>
    </source>
</evidence>
<dbReference type="InterPro" id="IPR005829">
    <property type="entry name" value="Sugar_transporter_CS"/>
</dbReference>
<gene>
    <name evidence="8" type="ORF">TUM19329_04660</name>
</gene>
<dbReference type="InterPro" id="IPR020846">
    <property type="entry name" value="MFS_dom"/>
</dbReference>
<dbReference type="EMBL" id="AP022839">
    <property type="protein sequence ID" value="BCA94105.1"/>
    <property type="molecule type" value="Genomic_DNA"/>
</dbReference>
<evidence type="ECO:0000313" key="9">
    <source>
        <dbReference type="Proteomes" id="UP000502894"/>
    </source>
</evidence>
<name>A0A6F8T0D2_9GAMM</name>
<evidence type="ECO:0000256" key="1">
    <source>
        <dbReference type="ARBA" id="ARBA00004141"/>
    </source>
</evidence>
<organism evidence="8 9">
    <name type="scientific">Legionella antarctica</name>
    <dbReference type="NCBI Taxonomy" id="2708020"/>
    <lineage>
        <taxon>Bacteria</taxon>
        <taxon>Pseudomonadati</taxon>
        <taxon>Pseudomonadota</taxon>
        <taxon>Gammaproteobacteria</taxon>
        <taxon>Legionellales</taxon>
        <taxon>Legionellaceae</taxon>
        <taxon>Legionella</taxon>
    </lineage>
</organism>
<comment type="subcellular location">
    <subcellularLocation>
        <location evidence="1">Membrane</location>
        <topology evidence="1">Multi-pass membrane protein</topology>
    </subcellularLocation>
</comment>
<dbReference type="AlphaFoldDB" id="A0A6F8T0D2"/>
<sequence>MAWIVAIIGSVAGFLFGYDEGIIAGSLDLVKNHFDLTATHIGVMASALPFGALFGSMLIGAFMASHGVKRFGRRSLLSFAGFLFFFGALGAGFADSILILIASRLILGLAIGMASVLTPLYLAETATIEARGAVVAIYQLAMTIGIVCSYSMNYLLIEHHAWRTMFASSALPALILSIGILLMPESPRWLCSIGRHDEAVKSLKKLRKSQSVEHELQDIEMTLANEPKKGSWLLLFKKPLLPVLMLGMALFCLQQLSGINVTGLCS</sequence>
<dbReference type="InterPro" id="IPR005828">
    <property type="entry name" value="MFS_sugar_transport-like"/>
</dbReference>
<dbReference type="PROSITE" id="PS00217">
    <property type="entry name" value="SUGAR_TRANSPORT_2"/>
    <property type="match status" value="1"/>
</dbReference>
<keyword evidence="4 6" id="KW-1133">Transmembrane helix</keyword>
<keyword evidence="5 6" id="KW-0472">Membrane</keyword>
<dbReference type="SUPFAM" id="SSF103473">
    <property type="entry name" value="MFS general substrate transporter"/>
    <property type="match status" value="1"/>
</dbReference>
<feature type="transmembrane region" description="Helical" evidence="6">
    <location>
        <begin position="76"/>
        <end position="99"/>
    </location>
</feature>
<dbReference type="PANTHER" id="PTHR48022">
    <property type="entry name" value="PLASTIDIC GLUCOSE TRANSPORTER 4"/>
    <property type="match status" value="1"/>
</dbReference>
<dbReference type="InterPro" id="IPR050360">
    <property type="entry name" value="MFS_Sugar_Transporters"/>
</dbReference>
<dbReference type="PRINTS" id="PR00171">
    <property type="entry name" value="SUGRTRNSPORT"/>
</dbReference>
<feature type="domain" description="Major facilitator superfamily (MFS) profile" evidence="7">
    <location>
        <begin position="5"/>
        <end position="266"/>
    </location>
</feature>
<keyword evidence="3 6" id="KW-0812">Transmembrane</keyword>
<reference evidence="8" key="1">
    <citation type="journal article" date="2020" name="Microbiol. Resour. Announc.">
        <title>Complete Genome Sequence of Novel Psychrotolerant Legionella Strain TUM19329, Isolated from Antarctic Lake Sediment.</title>
        <authorList>
            <person name="Shimada S."/>
            <person name="Nakai R."/>
            <person name="Aoki K."/>
            <person name="Shimoeda N."/>
            <person name="Ohno G."/>
            <person name="Miyazaki Y."/>
            <person name="Kudoh S."/>
            <person name="Imura S."/>
            <person name="Watanabe K."/>
            <person name="Ishii Y."/>
            <person name="Tateda K."/>
        </authorList>
    </citation>
    <scope>NUCLEOTIDE SEQUENCE [LARGE SCALE GENOMIC DNA]</scope>
    <source>
        <strain evidence="8">TUM19329</strain>
    </source>
</reference>
<accession>A0A6F8T0D2</accession>
<evidence type="ECO:0000256" key="5">
    <source>
        <dbReference type="ARBA" id="ARBA00023136"/>
    </source>
</evidence>
<protein>
    <recommendedName>
        <fullName evidence="7">Major facilitator superfamily (MFS) profile domain-containing protein</fullName>
    </recommendedName>
</protein>
<dbReference type="GO" id="GO:0005351">
    <property type="term" value="F:carbohydrate:proton symporter activity"/>
    <property type="evidence" value="ECO:0007669"/>
    <property type="project" value="TreeGrafter"/>
</dbReference>
<feature type="transmembrane region" description="Helical" evidence="6">
    <location>
        <begin position="162"/>
        <end position="183"/>
    </location>
</feature>
<evidence type="ECO:0000256" key="6">
    <source>
        <dbReference type="SAM" id="Phobius"/>
    </source>
</evidence>
<dbReference type="Gene3D" id="1.20.1250.20">
    <property type="entry name" value="MFS general substrate transporter like domains"/>
    <property type="match status" value="1"/>
</dbReference>
<dbReference type="GO" id="GO:0016020">
    <property type="term" value="C:membrane"/>
    <property type="evidence" value="ECO:0007669"/>
    <property type="project" value="UniProtKB-SubCell"/>
</dbReference>
<dbReference type="Proteomes" id="UP000502894">
    <property type="component" value="Chromosome"/>
</dbReference>
<dbReference type="Pfam" id="PF00083">
    <property type="entry name" value="Sugar_tr"/>
    <property type="match status" value="1"/>
</dbReference>
<dbReference type="KEGG" id="lant:TUM19329_04660"/>
<evidence type="ECO:0000256" key="2">
    <source>
        <dbReference type="ARBA" id="ARBA00010992"/>
    </source>
</evidence>
<dbReference type="InterPro" id="IPR003663">
    <property type="entry name" value="Sugar/inositol_transpt"/>
</dbReference>
<evidence type="ECO:0000259" key="7">
    <source>
        <dbReference type="PROSITE" id="PS50850"/>
    </source>
</evidence>